<proteinExistence type="predicted"/>
<evidence type="ECO:0000313" key="1">
    <source>
        <dbReference type="EMBL" id="AVH79572.1"/>
    </source>
</evidence>
<evidence type="ECO:0008006" key="2">
    <source>
        <dbReference type="Google" id="ProtNLM"/>
    </source>
</evidence>
<organism evidence="1">
    <name type="scientific">Nostoc sp. PCC 9448</name>
    <dbReference type="NCBI Taxonomy" id="2099384"/>
    <lineage>
        <taxon>Bacteria</taxon>
        <taxon>Bacillati</taxon>
        <taxon>Cyanobacteriota</taxon>
        <taxon>Cyanophyceae</taxon>
        <taxon>Nostocales</taxon>
        <taxon>Nostocaceae</taxon>
        <taxon>Nostoc</taxon>
    </lineage>
</organism>
<dbReference type="PANTHER" id="PTHR37031:SF2">
    <property type="entry name" value="PHOD-LIKE PHOSPHATASE METALLOPHOSPHATASE DOMAIN-CONTAINING PROTEIN"/>
    <property type="match status" value="1"/>
</dbReference>
<protein>
    <recommendedName>
        <fullName evidence="2">PhoD-like phosphatase</fullName>
    </recommendedName>
</protein>
<dbReference type="Gene3D" id="3.60.21.70">
    <property type="entry name" value="PhoD-like phosphatase"/>
    <property type="match status" value="1"/>
</dbReference>
<sequence length="765" mass="87345">MTNQTANFLEELPIILAGPILKHTDSQSVTVLVVLKQSCLVELQVYQTTDQGERLENCLFMGQRSTVALGKYLHVVAVTAFAPIGASLNCDRIYAYDLRFTLPNQAVVGLEQALSSPSSPTVSISYFHHQKPTFILPPRRVEDLRIVHASCRKPHGHGCDALPILDRLIATAKENAVGGDSCQHRPHQLFLTGDQIYGDDVAMPFLWYASRLGDTLLGWQEKLPIGATERTPQELPAGERAELATDIAGFTAGLHNKSDKVANHLFSLGEYYAAYILTWSPVCWPNSFPVVDEITHRRDAIKSWRQSVKYLQQFIQTLPQVRRALANIPTYTIFDDHDVSDDWNLNQAWCLRVLGNPLGRRIVQNALLAYAVFQGWGNTPAQFTTGHNGEMLLKAAVTWSQSQGTNQDANQAIARYVGIPSINPHTDLPNLVLEDGVFILEHDPQVLTWNYIVTSHCHEIIVLDTRTWRGYPADQKPIAPPMLLSPRAMQQQLLKPLQRTAKHDHLTTFVIAPTNVFGLQVLDWIHHWHLHREQVFSTDVGDAWNVHFPALAKLLTILCEQRQKLVILSGDIHYSCTARLSYATINHPQKQSVLVQLTASALKNEEPLTRLIHTRLKSWLLPEPTRYWLGWNTPPNLLEVKAKKLHRQQAKLHPDWYCLLEWIPRQRTQNFFSKPDGCSLSNIYRQGKKYRWRWLKPLLFWQSRWFQDGREVVGLNNIALVYFELTSPDSDYKVIQDIYWFDSICSDQIVFSRFATYLHPNRQLL</sequence>
<name>A0A2P0ZGI6_9NOSO</name>
<dbReference type="EMBL" id="MG373773">
    <property type="protein sequence ID" value="AVH79572.1"/>
    <property type="molecule type" value="Genomic_DNA"/>
</dbReference>
<dbReference type="AlphaFoldDB" id="A0A2P0ZGI6"/>
<dbReference type="PANTHER" id="PTHR37031">
    <property type="entry name" value="METALLOPHOSPHATASE BINDING DOMAIN PROTEIN"/>
    <property type="match status" value="1"/>
</dbReference>
<reference evidence="1" key="1">
    <citation type="journal article" date="2018" name="Science">
        <title>Natural noncanonical protein splicing yields products with diverse ?-amino acid residues.</title>
        <authorList>
            <person name="Morinaka B.I."/>
            <person name="Lakis E."/>
            <person name="Verest M."/>
            <person name="Helf M.J."/>
            <person name="Scalvenzi T."/>
            <person name="Vagstad A.L."/>
            <person name="Sims J."/>
            <person name="Sunagawa S."/>
            <person name="Gugger M."/>
            <person name="Piel J."/>
        </authorList>
    </citation>
    <scope>NUCLEOTIDE SEQUENCE</scope>
    <source>
        <strain evidence="1">PCC 9448</strain>
    </source>
</reference>
<accession>A0A2P0ZGI6</accession>
<dbReference type="InterPro" id="IPR038607">
    <property type="entry name" value="PhoD-like_sf"/>
</dbReference>